<dbReference type="Pfam" id="PF24864">
    <property type="entry name" value="DUF7730"/>
    <property type="match status" value="1"/>
</dbReference>
<dbReference type="InterPro" id="IPR038883">
    <property type="entry name" value="AN11006-like"/>
</dbReference>
<dbReference type="AlphaFoldDB" id="A0AAN6XLH9"/>
<evidence type="ECO:0000313" key="4">
    <source>
        <dbReference type="Proteomes" id="UP001303160"/>
    </source>
</evidence>
<comment type="caution">
    <text evidence="3">The sequence shown here is derived from an EMBL/GenBank/DDBJ whole genome shotgun (WGS) entry which is preliminary data.</text>
</comment>
<dbReference type="Proteomes" id="UP001303160">
    <property type="component" value="Unassembled WGS sequence"/>
</dbReference>
<evidence type="ECO:0000259" key="2">
    <source>
        <dbReference type="Pfam" id="PF24864"/>
    </source>
</evidence>
<keyword evidence="4" id="KW-1185">Reference proteome</keyword>
<evidence type="ECO:0000256" key="1">
    <source>
        <dbReference type="SAM" id="MobiDB-lite"/>
    </source>
</evidence>
<dbReference type="EMBL" id="MU863893">
    <property type="protein sequence ID" value="KAK4202904.1"/>
    <property type="molecule type" value="Genomic_DNA"/>
</dbReference>
<organism evidence="3 4">
    <name type="scientific">Triangularia verruculosa</name>
    <dbReference type="NCBI Taxonomy" id="2587418"/>
    <lineage>
        <taxon>Eukaryota</taxon>
        <taxon>Fungi</taxon>
        <taxon>Dikarya</taxon>
        <taxon>Ascomycota</taxon>
        <taxon>Pezizomycotina</taxon>
        <taxon>Sordariomycetes</taxon>
        <taxon>Sordariomycetidae</taxon>
        <taxon>Sordariales</taxon>
        <taxon>Podosporaceae</taxon>
        <taxon>Triangularia</taxon>
    </lineage>
</organism>
<dbReference type="PANTHER" id="PTHR42085">
    <property type="entry name" value="F-BOX DOMAIN-CONTAINING PROTEIN"/>
    <property type="match status" value="1"/>
</dbReference>
<accession>A0AAN6XLH9</accession>
<proteinExistence type="predicted"/>
<feature type="domain" description="DUF7730" evidence="2">
    <location>
        <begin position="112"/>
        <end position="186"/>
    </location>
</feature>
<gene>
    <name evidence="3" type="ORF">QBC40DRAFT_34137</name>
</gene>
<evidence type="ECO:0000313" key="3">
    <source>
        <dbReference type="EMBL" id="KAK4202904.1"/>
    </source>
</evidence>
<dbReference type="InterPro" id="IPR056632">
    <property type="entry name" value="DUF7730"/>
</dbReference>
<sequence>MARRPPAKGPRARAIASSLASSSSRPTPVPSSDATPASSAYPSTYASEAEHDLDDDVLKKMHGLSISGAASNPETAVVAKKKAGTRKPFRFLDMPPELRIAIYGYYFADVDRVLDLDPANYKRIHKKLGLMRTCKTIYHEATHMFYSSRTFRLFPTHPGRYFKTKKPLLARLKPRQRNCLTSLELRLGPGWSKPPRGWVVNPALGLDDCVNVRKLTVFVECDPSDGIFNGFRRHDGYYEGFSTSLLGSVLDEMPFLDCITFDAWSSVKKSGAMMRALLELAYSRGLSVRWGPERGWTDFDDNEVEVVSGPKGHVASDALLSQAALGLGVAVVA</sequence>
<protein>
    <recommendedName>
        <fullName evidence="2">DUF7730 domain-containing protein</fullName>
    </recommendedName>
</protein>
<dbReference type="PANTHER" id="PTHR42085:SF2">
    <property type="entry name" value="F-BOX DOMAIN-CONTAINING PROTEIN"/>
    <property type="match status" value="1"/>
</dbReference>
<reference evidence="3" key="1">
    <citation type="journal article" date="2023" name="Mol. Phylogenet. Evol.">
        <title>Genome-scale phylogeny and comparative genomics of the fungal order Sordariales.</title>
        <authorList>
            <person name="Hensen N."/>
            <person name="Bonometti L."/>
            <person name="Westerberg I."/>
            <person name="Brannstrom I.O."/>
            <person name="Guillou S."/>
            <person name="Cros-Aarteil S."/>
            <person name="Calhoun S."/>
            <person name="Haridas S."/>
            <person name="Kuo A."/>
            <person name="Mondo S."/>
            <person name="Pangilinan J."/>
            <person name="Riley R."/>
            <person name="LaButti K."/>
            <person name="Andreopoulos B."/>
            <person name="Lipzen A."/>
            <person name="Chen C."/>
            <person name="Yan M."/>
            <person name="Daum C."/>
            <person name="Ng V."/>
            <person name="Clum A."/>
            <person name="Steindorff A."/>
            <person name="Ohm R.A."/>
            <person name="Martin F."/>
            <person name="Silar P."/>
            <person name="Natvig D.O."/>
            <person name="Lalanne C."/>
            <person name="Gautier V."/>
            <person name="Ament-Velasquez S.L."/>
            <person name="Kruys A."/>
            <person name="Hutchinson M.I."/>
            <person name="Powell A.J."/>
            <person name="Barry K."/>
            <person name="Miller A.N."/>
            <person name="Grigoriev I.V."/>
            <person name="Debuchy R."/>
            <person name="Gladieux P."/>
            <person name="Hiltunen Thoren M."/>
            <person name="Johannesson H."/>
        </authorList>
    </citation>
    <scope>NUCLEOTIDE SEQUENCE</scope>
    <source>
        <strain evidence="3">CBS 315.58</strain>
    </source>
</reference>
<feature type="region of interest" description="Disordered" evidence="1">
    <location>
        <begin position="1"/>
        <end position="47"/>
    </location>
</feature>
<feature type="compositionally biased region" description="Low complexity" evidence="1">
    <location>
        <begin position="12"/>
        <end position="47"/>
    </location>
</feature>
<name>A0AAN6XLH9_9PEZI</name>
<reference evidence="3" key="2">
    <citation type="submission" date="2023-05" db="EMBL/GenBank/DDBJ databases">
        <authorList>
            <consortium name="Lawrence Berkeley National Laboratory"/>
            <person name="Steindorff A."/>
            <person name="Hensen N."/>
            <person name="Bonometti L."/>
            <person name="Westerberg I."/>
            <person name="Brannstrom I.O."/>
            <person name="Guillou S."/>
            <person name="Cros-Aarteil S."/>
            <person name="Calhoun S."/>
            <person name="Haridas S."/>
            <person name="Kuo A."/>
            <person name="Mondo S."/>
            <person name="Pangilinan J."/>
            <person name="Riley R."/>
            <person name="Labutti K."/>
            <person name="Andreopoulos B."/>
            <person name="Lipzen A."/>
            <person name="Chen C."/>
            <person name="Yanf M."/>
            <person name="Daum C."/>
            <person name="Ng V."/>
            <person name="Clum A."/>
            <person name="Ohm R."/>
            <person name="Martin F."/>
            <person name="Silar P."/>
            <person name="Natvig D."/>
            <person name="Lalanne C."/>
            <person name="Gautier V."/>
            <person name="Ament-Velasquez S.L."/>
            <person name="Kruys A."/>
            <person name="Hutchinson M.I."/>
            <person name="Powell A.J."/>
            <person name="Barry K."/>
            <person name="Miller A.N."/>
            <person name="Grigoriev I.V."/>
            <person name="Debuchy R."/>
            <person name="Gladieux P."/>
            <person name="Thoren M.H."/>
            <person name="Johannesson H."/>
        </authorList>
    </citation>
    <scope>NUCLEOTIDE SEQUENCE</scope>
    <source>
        <strain evidence="3">CBS 315.58</strain>
    </source>
</reference>